<dbReference type="EMBL" id="AHCJ01000083">
    <property type="protein sequence ID" value="EOQ57817.1"/>
    <property type="molecule type" value="Genomic_DNA"/>
</dbReference>
<name>A0ABC9SQF9_BACCE</name>
<reference evidence="1 2" key="1">
    <citation type="submission" date="2013-01" db="EMBL/GenBank/DDBJ databases">
        <title>The Genome Sequence of Bacillus cereus TIAC219.</title>
        <authorList>
            <consortium name="The Broad Institute Genome Sequencing Platform"/>
            <consortium name="The Broad Institute Genome Sequencing Center for Infectious Disease"/>
            <person name="Feldgarden M."/>
            <person name="Van der Auwera G.A."/>
            <person name="Mahillon J."/>
            <person name="Duprez V."/>
            <person name="Timmery S."/>
            <person name="Mattelet C."/>
            <person name="Dierick K."/>
            <person name="Sun M."/>
            <person name="Yu Z."/>
            <person name="Zhu L."/>
            <person name="Hu X."/>
            <person name="Shank E.B."/>
            <person name="Swiecicka I."/>
            <person name="Hansen B.M."/>
            <person name="Andrup L."/>
            <person name="Walker B."/>
            <person name="Young S.K."/>
            <person name="Zeng Q."/>
            <person name="Gargeya S."/>
            <person name="Fitzgerald M."/>
            <person name="Haas B."/>
            <person name="Abouelleil A."/>
            <person name="Alvarado L."/>
            <person name="Arachchi H.M."/>
            <person name="Berlin A.M."/>
            <person name="Chapman S.B."/>
            <person name="Dewar J."/>
            <person name="Goldberg J."/>
            <person name="Griggs A."/>
            <person name="Gujja S."/>
            <person name="Hansen M."/>
            <person name="Howarth C."/>
            <person name="Imamovic A."/>
            <person name="Larimer J."/>
            <person name="McCowan C."/>
            <person name="Murphy C."/>
            <person name="Neiman D."/>
            <person name="Pearson M."/>
            <person name="Priest M."/>
            <person name="Roberts A."/>
            <person name="Saif S."/>
            <person name="Shea T."/>
            <person name="Sisk P."/>
            <person name="Sykes S."/>
            <person name="Wortman J."/>
            <person name="Nusbaum C."/>
            <person name="Birren B."/>
        </authorList>
    </citation>
    <scope>NUCLEOTIDE SEQUENCE [LARGE SCALE GENOMIC DNA]</scope>
    <source>
        <strain evidence="1 2">TIAC219</strain>
    </source>
</reference>
<gene>
    <name evidence="1" type="ORF">IAY_06269</name>
</gene>
<dbReference type="RefSeq" id="WP_001216826.1">
    <property type="nucleotide sequence ID" value="NZ_KB976014.1"/>
</dbReference>
<comment type="caution">
    <text evidence="1">The sequence shown here is derived from an EMBL/GenBank/DDBJ whole genome shotgun (WGS) entry which is preliminary data.</text>
</comment>
<evidence type="ECO:0000313" key="1">
    <source>
        <dbReference type="EMBL" id="EOQ57817.1"/>
    </source>
</evidence>
<evidence type="ECO:0008006" key="3">
    <source>
        <dbReference type="Google" id="ProtNLM"/>
    </source>
</evidence>
<dbReference type="InterPro" id="IPR024411">
    <property type="entry name" value="Tail_terminator_phage"/>
</dbReference>
<organism evidence="1 2">
    <name type="scientific">Bacillus cereus TIAC219</name>
    <dbReference type="NCBI Taxonomy" id="718222"/>
    <lineage>
        <taxon>Bacteria</taxon>
        <taxon>Bacillati</taxon>
        <taxon>Bacillota</taxon>
        <taxon>Bacilli</taxon>
        <taxon>Bacillales</taxon>
        <taxon>Bacillaceae</taxon>
        <taxon>Bacillus</taxon>
        <taxon>Bacillus cereus group</taxon>
    </lineage>
</organism>
<protein>
    <recommendedName>
        <fullName evidence="3">Phage protein</fullName>
    </recommendedName>
</protein>
<dbReference type="Pfam" id="PF12691">
    <property type="entry name" value="Phage_tail_terminator_6"/>
    <property type="match status" value="1"/>
</dbReference>
<evidence type="ECO:0000313" key="2">
    <source>
        <dbReference type="Proteomes" id="UP000014060"/>
    </source>
</evidence>
<accession>A0ABC9SQF9</accession>
<proteinExistence type="predicted"/>
<dbReference type="Proteomes" id="UP000014060">
    <property type="component" value="Unassembled WGS sequence"/>
</dbReference>
<dbReference type="AlphaFoldDB" id="A0ABC9SQF9"/>
<sequence length="123" mass="14014">MRIADVEKYVKSLVPHTYYAYSYPTTAKDECALILLHGGMPTRSTGVRQPTLQFLVRGKPDDVQGAEAKANELYEEFKYKEEIMIGDTSVTEIYALQSYPLWTGKDEAKRPIFSLNFQLTIRG</sequence>